<dbReference type="PROSITE" id="PS50206">
    <property type="entry name" value="RHODANESE_3"/>
    <property type="match status" value="1"/>
</dbReference>
<dbReference type="EMBL" id="WSEL01000003">
    <property type="protein sequence ID" value="MVQ29467.1"/>
    <property type="molecule type" value="Genomic_DNA"/>
</dbReference>
<name>A0A6N8IRJ9_9BURK</name>
<sequence length="111" mass="11936">MIDQIRPEGVDDWLAAQGGNGVVLDVREPAELRAASITPAGFELVAIPMMEIPARLQELDPDRPVACLCHHGARSMRVAMFLANNGFSKVANIAGGIDAWSIGRDPAVPRY</sequence>
<dbReference type="InterPro" id="IPR036873">
    <property type="entry name" value="Rhodanese-like_dom_sf"/>
</dbReference>
<gene>
    <name evidence="2" type="ORF">GON04_08410</name>
</gene>
<keyword evidence="2" id="KW-0808">Transferase</keyword>
<keyword evidence="3" id="KW-1185">Reference proteome</keyword>
<dbReference type="Gene3D" id="3.40.250.10">
    <property type="entry name" value="Rhodanese-like domain"/>
    <property type="match status" value="1"/>
</dbReference>
<reference evidence="2 3" key="1">
    <citation type="submission" date="2019-12" db="EMBL/GenBank/DDBJ databases">
        <authorList>
            <person name="Huq M.A."/>
        </authorList>
    </citation>
    <scope>NUCLEOTIDE SEQUENCE [LARGE SCALE GENOMIC DNA]</scope>
    <source>
        <strain evidence="2 3">MAH-25</strain>
    </source>
</reference>
<dbReference type="GO" id="GO:0016740">
    <property type="term" value="F:transferase activity"/>
    <property type="evidence" value="ECO:0007669"/>
    <property type="project" value="UniProtKB-KW"/>
</dbReference>
<dbReference type="Proteomes" id="UP000469385">
    <property type="component" value="Unassembled WGS sequence"/>
</dbReference>
<accession>A0A6N8IRJ9</accession>
<evidence type="ECO:0000313" key="3">
    <source>
        <dbReference type="Proteomes" id="UP000469385"/>
    </source>
</evidence>
<dbReference type="InterPro" id="IPR001763">
    <property type="entry name" value="Rhodanese-like_dom"/>
</dbReference>
<protein>
    <submittedName>
        <fullName evidence="2">Sulfurtransferase</fullName>
    </submittedName>
</protein>
<dbReference type="PANTHER" id="PTHR43031">
    <property type="entry name" value="FAD-DEPENDENT OXIDOREDUCTASE"/>
    <property type="match status" value="1"/>
</dbReference>
<dbReference type="SUPFAM" id="SSF52821">
    <property type="entry name" value="Rhodanese/Cell cycle control phosphatase"/>
    <property type="match status" value="1"/>
</dbReference>
<feature type="domain" description="Rhodanese" evidence="1">
    <location>
        <begin position="17"/>
        <end position="109"/>
    </location>
</feature>
<proteinExistence type="predicted"/>
<comment type="caution">
    <text evidence="2">The sequence shown here is derived from an EMBL/GenBank/DDBJ whole genome shotgun (WGS) entry which is preliminary data.</text>
</comment>
<dbReference type="SMART" id="SM00450">
    <property type="entry name" value="RHOD"/>
    <property type="match status" value="1"/>
</dbReference>
<dbReference type="Pfam" id="PF00581">
    <property type="entry name" value="Rhodanese"/>
    <property type="match status" value="1"/>
</dbReference>
<evidence type="ECO:0000313" key="2">
    <source>
        <dbReference type="EMBL" id="MVQ29467.1"/>
    </source>
</evidence>
<dbReference type="AlphaFoldDB" id="A0A6N8IRJ9"/>
<dbReference type="PANTHER" id="PTHR43031:SF17">
    <property type="entry name" value="SULFURTRANSFERASE YTWF-RELATED"/>
    <property type="match status" value="1"/>
</dbReference>
<dbReference type="RefSeq" id="WP_157397469.1">
    <property type="nucleotide sequence ID" value="NZ_WSEL01000003.1"/>
</dbReference>
<evidence type="ECO:0000259" key="1">
    <source>
        <dbReference type="PROSITE" id="PS50206"/>
    </source>
</evidence>
<organism evidence="2 3">
    <name type="scientific">Ramlibacter pinisoli</name>
    <dbReference type="NCBI Taxonomy" id="2682844"/>
    <lineage>
        <taxon>Bacteria</taxon>
        <taxon>Pseudomonadati</taxon>
        <taxon>Pseudomonadota</taxon>
        <taxon>Betaproteobacteria</taxon>
        <taxon>Burkholderiales</taxon>
        <taxon>Comamonadaceae</taxon>
        <taxon>Ramlibacter</taxon>
    </lineage>
</organism>
<dbReference type="InterPro" id="IPR050229">
    <property type="entry name" value="GlpE_sulfurtransferase"/>
</dbReference>